<dbReference type="Proteomes" id="UP000024837">
    <property type="component" value="Unassembled WGS sequence"/>
</dbReference>
<evidence type="ECO:0000256" key="6">
    <source>
        <dbReference type="SAM" id="Phobius"/>
    </source>
</evidence>
<keyword evidence="4 6" id="KW-0472">Membrane</keyword>
<evidence type="ECO:0000256" key="3">
    <source>
        <dbReference type="ARBA" id="ARBA00022989"/>
    </source>
</evidence>
<feature type="compositionally biased region" description="Low complexity" evidence="5">
    <location>
        <begin position="128"/>
        <end position="143"/>
    </location>
</feature>
<protein>
    <recommendedName>
        <fullName evidence="9">Mid2 domain-containing protein</fullName>
    </recommendedName>
</protein>
<evidence type="ECO:0000256" key="4">
    <source>
        <dbReference type="ARBA" id="ARBA00023136"/>
    </source>
</evidence>
<dbReference type="OrthoDB" id="3692311at2759"/>
<feature type="region of interest" description="Disordered" evidence="5">
    <location>
        <begin position="331"/>
        <end position="359"/>
    </location>
</feature>
<dbReference type="GO" id="GO:0016020">
    <property type="term" value="C:membrane"/>
    <property type="evidence" value="ECO:0007669"/>
    <property type="project" value="UniProtKB-SubCell"/>
</dbReference>
<keyword evidence="2 6" id="KW-0812">Transmembrane</keyword>
<evidence type="ECO:0008006" key="9">
    <source>
        <dbReference type="Google" id="ProtNLM"/>
    </source>
</evidence>
<feature type="transmembrane region" description="Helical" evidence="6">
    <location>
        <begin position="154"/>
        <end position="176"/>
    </location>
</feature>
<dbReference type="PANTHER" id="PTHR15549">
    <property type="entry name" value="PAIRED IMMUNOGLOBULIN-LIKE TYPE 2 RECEPTOR"/>
    <property type="match status" value="1"/>
</dbReference>
<organism evidence="7 8">
    <name type="scientific">Drechslerella stenobrocha 248</name>
    <dbReference type="NCBI Taxonomy" id="1043628"/>
    <lineage>
        <taxon>Eukaryota</taxon>
        <taxon>Fungi</taxon>
        <taxon>Dikarya</taxon>
        <taxon>Ascomycota</taxon>
        <taxon>Pezizomycotina</taxon>
        <taxon>Orbiliomycetes</taxon>
        <taxon>Orbiliales</taxon>
        <taxon>Orbiliaceae</taxon>
        <taxon>Drechslerella</taxon>
    </lineage>
</organism>
<proteinExistence type="predicted"/>
<evidence type="ECO:0000256" key="1">
    <source>
        <dbReference type="ARBA" id="ARBA00004167"/>
    </source>
</evidence>
<feature type="region of interest" description="Disordered" evidence="5">
    <location>
        <begin position="119"/>
        <end position="149"/>
    </location>
</feature>
<gene>
    <name evidence="7" type="ORF">DRE_05989</name>
</gene>
<keyword evidence="3 6" id="KW-1133">Transmembrane helix</keyword>
<accession>W7HYK7</accession>
<dbReference type="HOGENOM" id="CLU_818953_0_0_1"/>
<name>W7HYK7_9PEZI</name>
<dbReference type="PANTHER" id="PTHR15549:SF33">
    <property type="entry name" value="MEMBRANE PROTEIN WSC4, PUTATIVE (AFU_ORTHOLOGUE AFUA_5G09020)-RELATED"/>
    <property type="match status" value="1"/>
</dbReference>
<dbReference type="EMBL" id="KI966429">
    <property type="protein sequence ID" value="EWC45262.1"/>
    <property type="molecule type" value="Genomic_DNA"/>
</dbReference>
<sequence>MAMMYSKAANPLRPRQSQTQLEGGCPNGGKWYACSELTFGFVGCCTVNPCTSVGCAVGNLRAASLGDIAYGSAPDQACQAGGQFFTCTGPSFWGCCKTNPCASGVGCPQDSVAPAALVESPDNPFRATATTGSGSRGSSTSSGSDGGSGTPTGAIVGGVVGGVALLAIIGVLIWYLRRKKVVEETAAPVPPMFQQGPSTQYQDGGQNTPLTYPEVADPYAPKRPLPPSSFQSPALPAYNDRRMSYELGNSEASGLISPTPGSPGYAMSNNGQGQGMRPMSHELVGSPMVGGTPSVGYTPSLMSAPVSELPGESIDMRYSQVSSNMRYSTVSGMSPAGAGGNTTGEPTGLGVTMPEEGKQ</sequence>
<evidence type="ECO:0000313" key="8">
    <source>
        <dbReference type="Proteomes" id="UP000024837"/>
    </source>
</evidence>
<evidence type="ECO:0000313" key="7">
    <source>
        <dbReference type="EMBL" id="EWC45262.1"/>
    </source>
</evidence>
<comment type="subcellular location">
    <subcellularLocation>
        <location evidence="1">Membrane</location>
        <topology evidence="1">Single-pass membrane protein</topology>
    </subcellularLocation>
</comment>
<dbReference type="AlphaFoldDB" id="W7HYK7"/>
<dbReference type="GO" id="GO:0071944">
    <property type="term" value="C:cell periphery"/>
    <property type="evidence" value="ECO:0007669"/>
    <property type="project" value="UniProtKB-ARBA"/>
</dbReference>
<evidence type="ECO:0000256" key="2">
    <source>
        <dbReference type="ARBA" id="ARBA00022692"/>
    </source>
</evidence>
<dbReference type="InterPro" id="IPR051694">
    <property type="entry name" value="Immunoregulatory_rcpt-like"/>
</dbReference>
<reference evidence="7 8" key="1">
    <citation type="submission" date="2013-05" db="EMBL/GenBank/DDBJ databases">
        <title>Drechslerella stenobrocha genome reveals carnivorous origination and mechanical trapping mechanism of predatory fungi.</title>
        <authorList>
            <person name="Liu X."/>
            <person name="Zhang W."/>
            <person name="Liu K."/>
        </authorList>
    </citation>
    <scope>NUCLEOTIDE SEQUENCE [LARGE SCALE GENOMIC DNA]</scope>
    <source>
        <strain evidence="7 8">248</strain>
    </source>
</reference>
<evidence type="ECO:0000256" key="5">
    <source>
        <dbReference type="SAM" id="MobiDB-lite"/>
    </source>
</evidence>
<keyword evidence="8" id="KW-1185">Reference proteome</keyword>